<reference evidence="4" key="1">
    <citation type="submission" date="2020-05" db="EMBL/GenBank/DDBJ databases">
        <title>Frigoriglobus tundricola gen. nov., sp. nov., a psychrotolerant cellulolytic planctomycete of the family Gemmataceae with two divergent copies of 16S rRNA gene.</title>
        <authorList>
            <person name="Kulichevskaya I.S."/>
            <person name="Ivanova A.A."/>
            <person name="Naumoff D.G."/>
            <person name="Beletsky A.V."/>
            <person name="Rijpstra W.I.C."/>
            <person name="Sinninghe Damste J.S."/>
            <person name="Mardanov A.V."/>
            <person name="Ravin N.V."/>
            <person name="Dedysh S.N."/>
        </authorList>
    </citation>
    <scope>NUCLEOTIDE SEQUENCE [LARGE SCALE GENOMIC DNA]</scope>
    <source>
        <strain evidence="4">PL17</strain>
    </source>
</reference>
<evidence type="ECO:0000259" key="2">
    <source>
        <dbReference type="PROSITE" id="PS50008"/>
    </source>
</evidence>
<dbReference type="GO" id="GO:0004435">
    <property type="term" value="F:phosphatidylinositol-4,5-bisphosphate phospholipase C activity"/>
    <property type="evidence" value="ECO:0007669"/>
    <property type="project" value="InterPro"/>
</dbReference>
<keyword evidence="1" id="KW-0472">Membrane</keyword>
<protein>
    <recommendedName>
        <fullName evidence="2">PI-PLC Y-box domain-containing protein</fullName>
    </recommendedName>
</protein>
<sequence length="483" mass="52122">MELSRQRSPGWAYLVCAVPVLISGGVYGAALPYYPVPYQDESFYPAPAASAVSGGPFAHATRPDAPHGDRLWAYHGPLYPRLLVPVFRTVGVSIAAARAPQFLAAYLAVLLLCATLLGRNYTWTSVLVAVAWVGDRSQQEVLFARMEGLCLLCLVAGYWGLLNSRRGGFVAAGAALTASCGFQPVALFFPAAGWVWALAHGRRAAVGYTAGAGLAAVVTVLAVGPDPAAAFEQFRWHAGLYATNQSRLTDQVVRLFRVLHWSGFWAAAVVIVTTGLGIGTAVSVARHRRLVGADPVARAAALFAICGLLGFVVLARCAFPYNLVTLTLWPVVAVGAALESRSGGARWWLRVAALLLVAGWLPSAAWNLVRTRELVLWARSMDTGPARESLRRVIPEGQTVGVDRYVGLFGWSLGREVVLLPWHEPEQHPRPDLWLLVTDVQYKSADQLAPDELARRPIVLETTLYPPSCPINQKLILLGPVLP</sequence>
<dbReference type="GO" id="GO:0035556">
    <property type="term" value="P:intracellular signal transduction"/>
    <property type="evidence" value="ECO:0007669"/>
    <property type="project" value="InterPro"/>
</dbReference>
<keyword evidence="4" id="KW-1185">Reference proteome</keyword>
<evidence type="ECO:0000313" key="4">
    <source>
        <dbReference type="Proteomes" id="UP000503447"/>
    </source>
</evidence>
<dbReference type="KEGG" id="ftj:FTUN_8197"/>
<feature type="transmembrane region" description="Helical" evidence="1">
    <location>
        <begin position="296"/>
        <end position="315"/>
    </location>
</feature>
<organism evidence="3 4">
    <name type="scientific">Frigoriglobus tundricola</name>
    <dbReference type="NCBI Taxonomy" id="2774151"/>
    <lineage>
        <taxon>Bacteria</taxon>
        <taxon>Pseudomonadati</taxon>
        <taxon>Planctomycetota</taxon>
        <taxon>Planctomycetia</taxon>
        <taxon>Gemmatales</taxon>
        <taxon>Gemmataceae</taxon>
        <taxon>Frigoriglobus</taxon>
    </lineage>
</organism>
<dbReference type="RefSeq" id="WP_171475283.1">
    <property type="nucleotide sequence ID" value="NZ_CP053452.2"/>
</dbReference>
<keyword evidence="1" id="KW-1133">Transmembrane helix</keyword>
<keyword evidence="1" id="KW-0812">Transmembrane</keyword>
<dbReference type="EMBL" id="CP053452">
    <property type="protein sequence ID" value="QJX00567.1"/>
    <property type="molecule type" value="Genomic_DNA"/>
</dbReference>
<gene>
    <name evidence="3" type="ORF">FTUN_8197</name>
</gene>
<feature type="transmembrane region" description="Helical" evidence="1">
    <location>
        <begin position="103"/>
        <end position="122"/>
    </location>
</feature>
<feature type="domain" description="PI-PLC Y-box" evidence="2">
    <location>
        <begin position="387"/>
        <end position="426"/>
    </location>
</feature>
<dbReference type="AlphaFoldDB" id="A0A6M5Z465"/>
<proteinExistence type="predicted"/>
<feature type="transmembrane region" description="Helical" evidence="1">
    <location>
        <begin position="12"/>
        <end position="34"/>
    </location>
</feature>
<name>A0A6M5Z465_9BACT</name>
<feature type="transmembrane region" description="Helical" evidence="1">
    <location>
        <begin position="264"/>
        <end position="284"/>
    </location>
</feature>
<feature type="transmembrane region" description="Helical" evidence="1">
    <location>
        <begin position="169"/>
        <end position="197"/>
    </location>
</feature>
<evidence type="ECO:0000313" key="3">
    <source>
        <dbReference type="EMBL" id="QJX00567.1"/>
    </source>
</evidence>
<accession>A0A6M5Z465</accession>
<dbReference type="GO" id="GO:0006629">
    <property type="term" value="P:lipid metabolic process"/>
    <property type="evidence" value="ECO:0007669"/>
    <property type="project" value="InterPro"/>
</dbReference>
<feature type="transmembrane region" description="Helical" evidence="1">
    <location>
        <begin position="347"/>
        <end position="369"/>
    </location>
</feature>
<feature type="transmembrane region" description="Helical" evidence="1">
    <location>
        <begin position="142"/>
        <end position="162"/>
    </location>
</feature>
<dbReference type="PROSITE" id="PS50008">
    <property type="entry name" value="PIPLC_Y_DOMAIN"/>
    <property type="match status" value="1"/>
</dbReference>
<dbReference type="Proteomes" id="UP000503447">
    <property type="component" value="Chromosome"/>
</dbReference>
<dbReference type="InterPro" id="IPR001711">
    <property type="entry name" value="PLipase_C_Pinositol-sp_Y"/>
</dbReference>
<evidence type="ECO:0000256" key="1">
    <source>
        <dbReference type="SAM" id="Phobius"/>
    </source>
</evidence>